<name>A0A9P6DF18_PLEER</name>
<evidence type="ECO:0000313" key="3">
    <source>
        <dbReference type="Proteomes" id="UP000807025"/>
    </source>
</evidence>
<organism evidence="2 3">
    <name type="scientific">Pleurotus eryngii</name>
    <name type="common">Boletus of the steppes</name>
    <dbReference type="NCBI Taxonomy" id="5323"/>
    <lineage>
        <taxon>Eukaryota</taxon>
        <taxon>Fungi</taxon>
        <taxon>Dikarya</taxon>
        <taxon>Basidiomycota</taxon>
        <taxon>Agaricomycotina</taxon>
        <taxon>Agaricomycetes</taxon>
        <taxon>Agaricomycetidae</taxon>
        <taxon>Agaricales</taxon>
        <taxon>Pleurotineae</taxon>
        <taxon>Pleurotaceae</taxon>
        <taxon>Pleurotus</taxon>
    </lineage>
</organism>
<sequence>MSTGLTYVRDGWALTPKLLCTITITVDGQRDAKDAGCGLEDEGDGAVEERRGQSGRRWAKGEREEWREVREMGGSVSMRAPEWVYGYTT</sequence>
<comment type="caution">
    <text evidence="2">The sequence shown here is derived from an EMBL/GenBank/DDBJ whole genome shotgun (WGS) entry which is preliminary data.</text>
</comment>
<gene>
    <name evidence="2" type="ORF">BDN71DRAFT_1507419</name>
</gene>
<dbReference type="EMBL" id="MU154569">
    <property type="protein sequence ID" value="KAF9494739.1"/>
    <property type="molecule type" value="Genomic_DNA"/>
</dbReference>
<dbReference type="AlphaFoldDB" id="A0A9P6DF18"/>
<evidence type="ECO:0000313" key="2">
    <source>
        <dbReference type="EMBL" id="KAF9494739.1"/>
    </source>
</evidence>
<dbReference type="Proteomes" id="UP000807025">
    <property type="component" value="Unassembled WGS sequence"/>
</dbReference>
<reference evidence="2" key="1">
    <citation type="submission" date="2020-11" db="EMBL/GenBank/DDBJ databases">
        <authorList>
            <consortium name="DOE Joint Genome Institute"/>
            <person name="Ahrendt S."/>
            <person name="Riley R."/>
            <person name="Andreopoulos W."/>
            <person name="Labutti K."/>
            <person name="Pangilinan J."/>
            <person name="Ruiz-Duenas F.J."/>
            <person name="Barrasa J.M."/>
            <person name="Sanchez-Garcia M."/>
            <person name="Camarero S."/>
            <person name="Miyauchi S."/>
            <person name="Serrano A."/>
            <person name="Linde D."/>
            <person name="Babiker R."/>
            <person name="Drula E."/>
            <person name="Ayuso-Fernandez I."/>
            <person name="Pacheco R."/>
            <person name="Padilla G."/>
            <person name="Ferreira P."/>
            <person name="Barriuso J."/>
            <person name="Kellner H."/>
            <person name="Castanera R."/>
            <person name="Alfaro M."/>
            <person name="Ramirez L."/>
            <person name="Pisabarro A.G."/>
            <person name="Kuo A."/>
            <person name="Tritt A."/>
            <person name="Lipzen A."/>
            <person name="He G."/>
            <person name="Yan M."/>
            <person name="Ng V."/>
            <person name="Cullen D."/>
            <person name="Martin F."/>
            <person name="Rosso M.-N."/>
            <person name="Henrissat B."/>
            <person name="Hibbett D."/>
            <person name="Martinez A.T."/>
            <person name="Grigoriev I.V."/>
        </authorList>
    </citation>
    <scope>NUCLEOTIDE SEQUENCE</scope>
    <source>
        <strain evidence="2">ATCC 90797</strain>
    </source>
</reference>
<keyword evidence="3" id="KW-1185">Reference proteome</keyword>
<accession>A0A9P6DF18</accession>
<evidence type="ECO:0000256" key="1">
    <source>
        <dbReference type="SAM" id="MobiDB-lite"/>
    </source>
</evidence>
<proteinExistence type="predicted"/>
<protein>
    <submittedName>
        <fullName evidence="2">Uncharacterized protein</fullName>
    </submittedName>
</protein>
<feature type="region of interest" description="Disordered" evidence="1">
    <location>
        <begin position="37"/>
        <end position="56"/>
    </location>
</feature>